<dbReference type="GO" id="GO:0019888">
    <property type="term" value="F:protein phosphatase regulator activity"/>
    <property type="evidence" value="ECO:0007669"/>
    <property type="project" value="TreeGrafter"/>
</dbReference>
<dbReference type="PANTHER" id="PTHR12634:SF8">
    <property type="entry name" value="FIERY MOUNTAIN, ISOFORM D"/>
    <property type="match status" value="1"/>
</dbReference>
<feature type="compositionally biased region" description="Basic and acidic residues" evidence="3">
    <location>
        <begin position="719"/>
        <end position="738"/>
    </location>
</feature>
<feature type="compositionally biased region" description="Basic and acidic residues" evidence="3">
    <location>
        <begin position="782"/>
        <end position="795"/>
    </location>
</feature>
<evidence type="ECO:0008006" key="6">
    <source>
        <dbReference type="Google" id="ProtNLM"/>
    </source>
</evidence>
<feature type="compositionally biased region" description="Polar residues" evidence="3">
    <location>
        <begin position="745"/>
        <end position="761"/>
    </location>
</feature>
<feature type="compositionally biased region" description="Low complexity" evidence="3">
    <location>
        <begin position="845"/>
        <end position="860"/>
    </location>
</feature>
<dbReference type="GO" id="GO:0005829">
    <property type="term" value="C:cytosol"/>
    <property type="evidence" value="ECO:0007669"/>
    <property type="project" value="TreeGrafter"/>
</dbReference>
<dbReference type="InterPro" id="IPR016024">
    <property type="entry name" value="ARM-type_fold"/>
</dbReference>
<comment type="similarity">
    <text evidence="1">Belongs to the SAPS family.</text>
</comment>
<dbReference type="AlphaFoldDB" id="A0A8W8J921"/>
<keyword evidence="2" id="KW-0131">Cell cycle</keyword>
<dbReference type="GO" id="GO:0019903">
    <property type="term" value="F:protein phosphatase binding"/>
    <property type="evidence" value="ECO:0007669"/>
    <property type="project" value="InterPro"/>
</dbReference>
<feature type="compositionally biased region" description="Low complexity" evidence="3">
    <location>
        <begin position="695"/>
        <end position="705"/>
    </location>
</feature>
<dbReference type="InterPro" id="IPR007587">
    <property type="entry name" value="SAPS"/>
</dbReference>
<reference evidence="4" key="1">
    <citation type="submission" date="2022-08" db="UniProtKB">
        <authorList>
            <consortium name="EnsemblMetazoa"/>
        </authorList>
    </citation>
    <scope>IDENTIFICATION</scope>
    <source>
        <strain evidence="4">05x7-T-G4-1.051#20</strain>
    </source>
</reference>
<evidence type="ECO:0000256" key="1">
    <source>
        <dbReference type="ARBA" id="ARBA00006180"/>
    </source>
</evidence>
<dbReference type="Gene3D" id="1.25.10.10">
    <property type="entry name" value="Leucine-rich Repeat Variant"/>
    <property type="match status" value="1"/>
</dbReference>
<dbReference type="InterPro" id="IPR011989">
    <property type="entry name" value="ARM-like"/>
</dbReference>
<dbReference type="PANTHER" id="PTHR12634">
    <property type="entry name" value="SIT4 YEAST -ASSOCIATING PROTEIN-RELATED"/>
    <property type="match status" value="1"/>
</dbReference>
<sequence length="984" mass="109294">MFWKFNLMTTSHIDTLLDKEDVTLRELMDEEDILQECKSQNSKLIEFVTKPENMEEMVKLITVEPTDSDDEKLRYKYSNTACELLTSDVSQINDALADSEELVKKLYAFLEMEKPLNPLLASFFSKVMGLLITRKSEMIFNFLKSQEDFVGTLLYHIGTSAIMDLLLRLLTCVEWVELRKAVIEWLNEKQIVEKLIACLVPTQDEDVHCNAAQSLCDIVRLGREQLSQLQDRGETDPLLNTVEQEDNVADLLTNMLDTGKNESVIVNGLSVIQTLLEFRKQGPEGSNDQITSLDTDRLAQGVTNVLLAITPRLKDFHSLLVEPPKQRFETMPTTIGCLDPPLGNTRLQTVRLIAALVLTNTHTVNVELANLGTIKVLLDLCFHYVWNNFLHTHVSQCVNTILYNSPVEVDGKKEHLLLAQLFTDCNLLQRIMEVWEENDQQQSQERGRRKGYMGHLTKMANDIVAVMEKGENSELVKDQFAELPEEVRERWDGFVAGALLDVNKRNTVESMRGRPLTSSSDDEESDFRDIPFPQDAAMQQLQQMTSNFIDQFGFNEEEFQEQEEKADSPFGDRISSIDFNVQTGDDNSAASMFEQACNERIQQFDDNDSDEDIWEEKEITFSPNAQQHNRAARLPETRDDSDSTDSEEELDSPRKIVSQPNEKMDVDNSENWANFDDVATESVPVAMDTSPWNQSSTSAEASSSSEKTEKWADFSNKIPQDEEAKDNWADFNDIKDLASTDPGPRSSSPVAMDTNDVNSRPSAYLARSAPADLGSQVESSTEELRAEDLTERDSMVQEEEVSSTSDNVSSSSPPSSPRVSNSSPEQKASPEKPEEPSSSTQAIRSSPPSISPSPSGYTSPAQPSGLEDEGSSVDAAPSSSVDPAPIADRGVLSSSDSSVDGPAERTEDSLSENFDFLTSAGLMKSPGHLQGSGDKSPETNGPIPEPSNVTENPSSENVAQAKDTPDKKDTVPSSSPPTLQNGPV</sequence>
<organism evidence="4 5">
    <name type="scientific">Magallana gigas</name>
    <name type="common">Pacific oyster</name>
    <name type="synonym">Crassostrea gigas</name>
    <dbReference type="NCBI Taxonomy" id="29159"/>
    <lineage>
        <taxon>Eukaryota</taxon>
        <taxon>Metazoa</taxon>
        <taxon>Spiralia</taxon>
        <taxon>Lophotrochozoa</taxon>
        <taxon>Mollusca</taxon>
        <taxon>Bivalvia</taxon>
        <taxon>Autobranchia</taxon>
        <taxon>Pteriomorphia</taxon>
        <taxon>Ostreida</taxon>
        <taxon>Ostreoidea</taxon>
        <taxon>Ostreidae</taxon>
        <taxon>Magallana</taxon>
    </lineage>
</organism>
<keyword evidence="5" id="KW-1185">Reference proteome</keyword>
<accession>A0A8W8J921</accession>
<name>A0A8W8J921_MAGGI</name>
<feature type="compositionally biased region" description="Polar residues" evidence="3">
    <location>
        <begin position="947"/>
        <end position="958"/>
    </location>
</feature>
<feature type="compositionally biased region" description="Polar residues" evidence="3">
    <location>
        <begin position="971"/>
        <end position="984"/>
    </location>
</feature>
<dbReference type="SUPFAM" id="SSF48371">
    <property type="entry name" value="ARM repeat"/>
    <property type="match status" value="1"/>
</dbReference>
<evidence type="ECO:0000256" key="2">
    <source>
        <dbReference type="ARBA" id="ARBA00023306"/>
    </source>
</evidence>
<dbReference type="Pfam" id="PF04499">
    <property type="entry name" value="SAPS"/>
    <property type="match status" value="1"/>
</dbReference>
<dbReference type="Proteomes" id="UP000005408">
    <property type="component" value="Unassembled WGS sequence"/>
</dbReference>
<evidence type="ECO:0000313" key="4">
    <source>
        <dbReference type="EnsemblMetazoa" id="G17696.1:cds"/>
    </source>
</evidence>
<dbReference type="EnsemblMetazoa" id="G17696.1">
    <property type="protein sequence ID" value="G17696.1:cds"/>
    <property type="gene ID" value="G17696"/>
</dbReference>
<evidence type="ECO:0000313" key="5">
    <source>
        <dbReference type="Proteomes" id="UP000005408"/>
    </source>
</evidence>
<proteinExistence type="inferred from homology"/>
<dbReference type="GO" id="GO:0005634">
    <property type="term" value="C:nucleus"/>
    <property type="evidence" value="ECO:0007669"/>
    <property type="project" value="TreeGrafter"/>
</dbReference>
<feature type="compositionally biased region" description="Low complexity" evidence="3">
    <location>
        <begin position="802"/>
        <end position="827"/>
    </location>
</feature>
<protein>
    <recommendedName>
        <fullName evidence="6">Serine/threonine-protein phosphatase 6 regulatory subunit 3</fullName>
    </recommendedName>
</protein>
<feature type="region of interest" description="Disordered" evidence="3">
    <location>
        <begin position="614"/>
        <end position="984"/>
    </location>
</feature>
<evidence type="ECO:0000256" key="3">
    <source>
        <dbReference type="SAM" id="MobiDB-lite"/>
    </source>
</evidence>
<feature type="compositionally biased region" description="Low complexity" evidence="3">
    <location>
        <begin position="872"/>
        <end position="885"/>
    </location>
</feature>